<dbReference type="InterPro" id="IPR000836">
    <property type="entry name" value="PRTase_dom"/>
</dbReference>
<organism evidence="2 3">
    <name type="scientific">Halomonas casei</name>
    <dbReference type="NCBI Taxonomy" id="2742613"/>
    <lineage>
        <taxon>Bacteria</taxon>
        <taxon>Pseudomonadati</taxon>
        <taxon>Pseudomonadota</taxon>
        <taxon>Gammaproteobacteria</taxon>
        <taxon>Oceanospirillales</taxon>
        <taxon>Halomonadaceae</taxon>
        <taxon>Halomonas</taxon>
    </lineage>
</organism>
<proteinExistence type="inferred from homology"/>
<accession>A0ABR9F4L6</accession>
<evidence type="ECO:0000256" key="1">
    <source>
        <dbReference type="ARBA" id="ARBA00008007"/>
    </source>
</evidence>
<comment type="similarity">
    <text evidence="1">Belongs to the ComF/GntX family.</text>
</comment>
<dbReference type="InterPro" id="IPR051910">
    <property type="entry name" value="ComF/GntX_DNA_util-trans"/>
</dbReference>
<evidence type="ECO:0000313" key="3">
    <source>
        <dbReference type="Proteomes" id="UP001645039"/>
    </source>
</evidence>
<reference evidence="2 3" key="1">
    <citation type="submission" date="2020-07" db="EMBL/GenBank/DDBJ databases">
        <title>Halophilic bacteria isolated from french cheeses.</title>
        <authorList>
            <person name="Kothe C.I."/>
            <person name="Farah-Kraiem B."/>
            <person name="Renault P."/>
            <person name="Dridi B."/>
        </authorList>
    </citation>
    <scope>NUCLEOTIDE SEQUENCE [LARGE SCALE GENOMIC DNA]</scope>
    <source>
        <strain evidence="2 3">FME1</strain>
    </source>
</reference>
<dbReference type="Proteomes" id="UP001645039">
    <property type="component" value="Unassembled WGS sequence"/>
</dbReference>
<dbReference type="PANTHER" id="PTHR47505:SF1">
    <property type="entry name" value="DNA UTILIZATION PROTEIN YHGH"/>
    <property type="match status" value="1"/>
</dbReference>
<comment type="caution">
    <text evidence="2">The sequence shown here is derived from an EMBL/GenBank/DDBJ whole genome shotgun (WGS) entry which is preliminary data.</text>
</comment>
<name>A0ABR9F4L6_9GAMM</name>
<keyword evidence="3" id="KW-1185">Reference proteome</keyword>
<dbReference type="InterPro" id="IPR029057">
    <property type="entry name" value="PRTase-like"/>
</dbReference>
<dbReference type="SUPFAM" id="SSF53271">
    <property type="entry name" value="PRTase-like"/>
    <property type="match status" value="1"/>
</dbReference>
<gene>
    <name evidence="2" type="ORF">EI168_14435</name>
</gene>
<protein>
    <submittedName>
        <fullName evidence="2">ComF family protein</fullName>
    </submittedName>
</protein>
<dbReference type="CDD" id="cd06223">
    <property type="entry name" value="PRTases_typeI"/>
    <property type="match status" value="1"/>
</dbReference>
<dbReference type="Gene3D" id="3.40.50.2020">
    <property type="match status" value="1"/>
</dbReference>
<evidence type="ECO:0000313" key="2">
    <source>
        <dbReference type="EMBL" id="MBE0401289.1"/>
    </source>
</evidence>
<sequence length="160" mass="17566">MATQAGLLYQGAIKELIHDFKFNASPRAGVLLCELMLMTQPQLTGQAFVSVPMHPANARERGFNQSYWLAKQLSHRLAVPLHTAQRVKRSRSQRTLNRRERASNLADAFAFQIPPPEHLVIIDDVVTTGATGHAMACAALESGAKRVDIWAVARTPLGKG</sequence>
<dbReference type="EMBL" id="RRZD01000015">
    <property type="protein sequence ID" value="MBE0401289.1"/>
    <property type="molecule type" value="Genomic_DNA"/>
</dbReference>
<dbReference type="PANTHER" id="PTHR47505">
    <property type="entry name" value="DNA UTILIZATION PROTEIN YHGH"/>
    <property type="match status" value="1"/>
</dbReference>